<dbReference type="Gene3D" id="1.10.10.2590">
    <property type="entry name" value="BEN domain"/>
    <property type="match status" value="1"/>
</dbReference>
<keyword evidence="1" id="KW-0175">Coiled coil</keyword>
<feature type="coiled-coil region" evidence="1">
    <location>
        <begin position="241"/>
        <end position="268"/>
    </location>
</feature>
<dbReference type="EMBL" id="CALNXK010000002">
    <property type="protein sequence ID" value="CAH3033708.1"/>
    <property type="molecule type" value="Genomic_DNA"/>
</dbReference>
<reference evidence="4 5" key="1">
    <citation type="submission" date="2022-05" db="EMBL/GenBank/DDBJ databases">
        <authorList>
            <consortium name="Genoscope - CEA"/>
            <person name="William W."/>
        </authorList>
    </citation>
    <scope>NUCLEOTIDE SEQUENCE [LARGE SCALE GENOMIC DNA]</scope>
</reference>
<feature type="compositionally biased region" description="Basic and acidic residues" evidence="2">
    <location>
        <begin position="134"/>
        <end position="143"/>
    </location>
</feature>
<dbReference type="PROSITE" id="PS51457">
    <property type="entry name" value="BEN"/>
    <property type="match status" value="1"/>
</dbReference>
<name>A0ABN8MTA1_9CNID</name>
<evidence type="ECO:0000259" key="3">
    <source>
        <dbReference type="PROSITE" id="PS51457"/>
    </source>
</evidence>
<feature type="non-terminal residue" evidence="4">
    <location>
        <position position="1"/>
    </location>
</feature>
<dbReference type="Proteomes" id="UP001159405">
    <property type="component" value="Unassembled WGS sequence"/>
</dbReference>
<comment type="caution">
    <text evidence="4">The sequence shown here is derived from an EMBL/GenBank/DDBJ whole genome shotgun (WGS) entry which is preliminary data.</text>
</comment>
<dbReference type="InterPro" id="IPR018379">
    <property type="entry name" value="BEN_domain"/>
</dbReference>
<feature type="compositionally biased region" description="Low complexity" evidence="2">
    <location>
        <begin position="63"/>
        <end position="75"/>
    </location>
</feature>
<accession>A0ABN8MTA1</accession>
<gene>
    <name evidence="4" type="ORF">PLOB_00016024</name>
</gene>
<evidence type="ECO:0000313" key="4">
    <source>
        <dbReference type="EMBL" id="CAH3033708.1"/>
    </source>
</evidence>
<feature type="compositionally biased region" description="Polar residues" evidence="2">
    <location>
        <begin position="144"/>
        <end position="156"/>
    </location>
</feature>
<feature type="region of interest" description="Disordered" evidence="2">
    <location>
        <begin position="134"/>
        <end position="175"/>
    </location>
</feature>
<evidence type="ECO:0000313" key="5">
    <source>
        <dbReference type="Proteomes" id="UP001159405"/>
    </source>
</evidence>
<proteinExistence type="predicted"/>
<keyword evidence="5" id="KW-1185">Reference proteome</keyword>
<protein>
    <recommendedName>
        <fullName evidence="3">BEN domain-containing protein</fullName>
    </recommendedName>
</protein>
<feature type="domain" description="BEN" evidence="3">
    <location>
        <begin position="294"/>
        <end position="387"/>
    </location>
</feature>
<sequence>WRPRPKRPQRQKAAKEALLKQRLQQAKTFQIKNQISSSSHECSEELSDSESERACSLQQAKVSPSQQSHSSSLGYSGSLIMVDSESEPLNSSEDEYFPGDEEMHADDDFVGMEVTVPYRSPLKELFQKGDAKVAPISRKEKGSRNLTDGAQGQSASKVVPISRKEKGSRNLTDGAQGQSEYSIYSVLNFIQMHAYMYFVLQGASKVVPISRKEKGSRKLFYETDQEQRSQPALSKCGREECRLLRQENASLKQKVLELEQKLNDQYSEDTNKPLAGVISPVIASKHKMEEMAIGSGVFWYPTQRLNALAEGKSVGTMTAYLIDVMFDKKTLMISNLAGGGNLGYRQLCPQIIKAITAFVQSQFKDGNVISKVRKTIQDKCTASRRGISKTK</sequence>
<dbReference type="SMART" id="SM01025">
    <property type="entry name" value="BEN"/>
    <property type="match status" value="1"/>
</dbReference>
<feature type="region of interest" description="Disordered" evidence="2">
    <location>
        <begin position="30"/>
        <end position="75"/>
    </location>
</feature>
<evidence type="ECO:0000256" key="2">
    <source>
        <dbReference type="SAM" id="MobiDB-lite"/>
    </source>
</evidence>
<evidence type="ECO:0000256" key="1">
    <source>
        <dbReference type="SAM" id="Coils"/>
    </source>
</evidence>
<organism evidence="4 5">
    <name type="scientific">Porites lobata</name>
    <dbReference type="NCBI Taxonomy" id="104759"/>
    <lineage>
        <taxon>Eukaryota</taxon>
        <taxon>Metazoa</taxon>
        <taxon>Cnidaria</taxon>
        <taxon>Anthozoa</taxon>
        <taxon>Hexacorallia</taxon>
        <taxon>Scleractinia</taxon>
        <taxon>Fungiina</taxon>
        <taxon>Poritidae</taxon>
        <taxon>Porites</taxon>
    </lineage>
</organism>